<dbReference type="PANTHER" id="PTHR32332">
    <property type="entry name" value="2-NITROPROPANE DIOXYGENASE"/>
    <property type="match status" value="1"/>
</dbReference>
<evidence type="ECO:0000256" key="5">
    <source>
        <dbReference type="ARBA" id="ARBA00023002"/>
    </source>
</evidence>
<dbReference type="OrthoDB" id="9778912at2"/>
<accession>A0A1M5QQD4</accession>
<proteinExistence type="predicted"/>
<dbReference type="Pfam" id="PF03060">
    <property type="entry name" value="NMO"/>
    <property type="match status" value="1"/>
</dbReference>
<dbReference type="STRING" id="1121316.SAMN02745207_00236"/>
<dbReference type="PANTHER" id="PTHR32332:SF18">
    <property type="entry name" value="2-NITROPROPANE DIOXYGENASE"/>
    <property type="match status" value="1"/>
</dbReference>
<organism evidence="6 7">
    <name type="scientific">Clostridium grantii DSM 8605</name>
    <dbReference type="NCBI Taxonomy" id="1121316"/>
    <lineage>
        <taxon>Bacteria</taxon>
        <taxon>Bacillati</taxon>
        <taxon>Bacillota</taxon>
        <taxon>Clostridia</taxon>
        <taxon>Eubacteriales</taxon>
        <taxon>Clostridiaceae</taxon>
        <taxon>Clostridium</taxon>
    </lineage>
</organism>
<dbReference type="Proteomes" id="UP000184447">
    <property type="component" value="Unassembled WGS sequence"/>
</dbReference>
<keyword evidence="4" id="KW-0288">FMN</keyword>
<evidence type="ECO:0000313" key="6">
    <source>
        <dbReference type="EMBL" id="SHH16305.1"/>
    </source>
</evidence>
<dbReference type="CDD" id="cd04730">
    <property type="entry name" value="NPD_like"/>
    <property type="match status" value="1"/>
</dbReference>
<dbReference type="GO" id="GO:0051213">
    <property type="term" value="F:dioxygenase activity"/>
    <property type="evidence" value="ECO:0007669"/>
    <property type="project" value="UniProtKB-KW"/>
</dbReference>
<gene>
    <name evidence="6" type="ORF">SAMN02745207_00236</name>
</gene>
<sequence>MKLPKLKIGELVANIPIIQGGMGVGVSKANLASAVAKAGGIGVISAVQLGYDEADFETNFKAANIRALKKEIKKARTLSPNGILGVNILMAAKNYEEVVKTAVDEKIDLIISGAGLPTDLPKFVKNTKTKIIPIVSSAKAASVITKLWLKKYNYIPDAIIVEGKEAGGHLGFTLKELMSSSAKNLSEIVKEVISIISNYEKEYNKSIPVIAAGGVFTGEDIAHYLKLGASGVQMATSFVATEECDAHINFKNAYINCEKDDIQLIKSPVGMPGRAIKNKLVESLAIDSIPVTKCYNCLKTCNPKTTDFCISKALISAVKGDVENGLVFAGSSAYRLTEIKPVAKLLDELVNEAETFF</sequence>
<dbReference type="Gene3D" id="3.20.20.70">
    <property type="entry name" value="Aldolase class I"/>
    <property type="match status" value="1"/>
</dbReference>
<dbReference type="SUPFAM" id="SSF51412">
    <property type="entry name" value="Inosine monophosphate dehydrogenase (IMPDH)"/>
    <property type="match status" value="1"/>
</dbReference>
<keyword evidence="5" id="KW-0560">Oxidoreductase</keyword>
<evidence type="ECO:0000256" key="4">
    <source>
        <dbReference type="ARBA" id="ARBA00022643"/>
    </source>
</evidence>
<dbReference type="GO" id="GO:0018580">
    <property type="term" value="F:nitronate monooxygenase activity"/>
    <property type="evidence" value="ECO:0007669"/>
    <property type="project" value="InterPro"/>
</dbReference>
<dbReference type="RefSeq" id="WP_073336133.1">
    <property type="nucleotide sequence ID" value="NZ_FQXM01000002.1"/>
</dbReference>
<reference evidence="6 7" key="1">
    <citation type="submission" date="2016-11" db="EMBL/GenBank/DDBJ databases">
        <authorList>
            <person name="Jaros S."/>
            <person name="Januszkiewicz K."/>
            <person name="Wedrychowicz H."/>
        </authorList>
    </citation>
    <scope>NUCLEOTIDE SEQUENCE [LARGE SCALE GENOMIC DNA]</scope>
    <source>
        <strain evidence="6 7">DSM 8605</strain>
    </source>
</reference>
<evidence type="ECO:0000256" key="2">
    <source>
        <dbReference type="ARBA" id="ARBA00013457"/>
    </source>
</evidence>
<dbReference type="EMBL" id="FQXM01000002">
    <property type="protein sequence ID" value="SHH16305.1"/>
    <property type="molecule type" value="Genomic_DNA"/>
</dbReference>
<keyword evidence="7" id="KW-1185">Reference proteome</keyword>
<evidence type="ECO:0000256" key="3">
    <source>
        <dbReference type="ARBA" id="ARBA00022630"/>
    </source>
</evidence>
<comment type="function">
    <text evidence="1">Nitronate monooxygenase that uses molecular oxygen to catalyze the oxidative denitrification of alkyl nitronates. Acts on propionate 3-nitronate (P3N), the presumed physiological substrate. Probably functions in the detoxification of P3N, a metabolic poison produced by plants and fungi as a defense mechanism.</text>
</comment>
<keyword evidence="3" id="KW-0285">Flavoprotein</keyword>
<dbReference type="AlphaFoldDB" id="A0A1M5QQD4"/>
<name>A0A1M5QQD4_9CLOT</name>
<dbReference type="InterPro" id="IPR004136">
    <property type="entry name" value="NMO"/>
</dbReference>
<dbReference type="InterPro" id="IPR013785">
    <property type="entry name" value="Aldolase_TIM"/>
</dbReference>
<evidence type="ECO:0000256" key="1">
    <source>
        <dbReference type="ARBA" id="ARBA00003535"/>
    </source>
</evidence>
<keyword evidence="6" id="KW-0223">Dioxygenase</keyword>
<evidence type="ECO:0000313" key="7">
    <source>
        <dbReference type="Proteomes" id="UP000184447"/>
    </source>
</evidence>
<protein>
    <recommendedName>
        <fullName evidence="2">Probable nitronate monooxygenase</fullName>
    </recommendedName>
</protein>